<sequence>MKLPTLDLAAIPGLESAQGLYGSVSQIGGAYEDSIVAIMVYVYDNIPPDSII</sequence>
<keyword evidence="2" id="KW-1185">Reference proteome</keyword>
<organism evidence="1 2">
    <name type="scientific">Erythrobacter crassostreae</name>
    <dbReference type="NCBI Taxonomy" id="2828328"/>
    <lineage>
        <taxon>Bacteria</taxon>
        <taxon>Pseudomonadati</taxon>
        <taxon>Pseudomonadota</taxon>
        <taxon>Alphaproteobacteria</taxon>
        <taxon>Sphingomonadales</taxon>
        <taxon>Erythrobacteraceae</taxon>
        <taxon>Erythrobacter/Porphyrobacter group</taxon>
        <taxon>Erythrobacter</taxon>
    </lineage>
</organism>
<gene>
    <name evidence="1" type="ORF">KCG46_08085</name>
</gene>
<comment type="caution">
    <text evidence="1">The sequence shown here is derived from an EMBL/GenBank/DDBJ whole genome shotgun (WGS) entry which is preliminary data.</text>
</comment>
<name>A0A9X1F3C7_9SPHN</name>
<dbReference type="EMBL" id="JAGSPC010000001">
    <property type="protein sequence ID" value="MBV7259530.1"/>
    <property type="molecule type" value="Genomic_DNA"/>
</dbReference>
<evidence type="ECO:0000313" key="1">
    <source>
        <dbReference type="EMBL" id="MBV7259530.1"/>
    </source>
</evidence>
<proteinExistence type="predicted"/>
<dbReference type="RefSeq" id="WP_218404748.1">
    <property type="nucleotide sequence ID" value="NZ_JAGSPC010000001.1"/>
</dbReference>
<reference evidence="1" key="1">
    <citation type="submission" date="2021-04" db="EMBL/GenBank/DDBJ databases">
        <authorList>
            <person name="Pira H."/>
            <person name="Risdian C."/>
            <person name="Wink J."/>
        </authorList>
    </citation>
    <scope>NUCLEOTIDE SEQUENCE</scope>
    <source>
        <strain evidence="1">WH158</strain>
    </source>
</reference>
<dbReference type="AlphaFoldDB" id="A0A9X1F3C7"/>
<protein>
    <submittedName>
        <fullName evidence="1">Uncharacterized protein</fullName>
    </submittedName>
</protein>
<accession>A0A9X1F3C7</accession>
<dbReference type="Proteomes" id="UP001138681">
    <property type="component" value="Unassembled WGS sequence"/>
</dbReference>
<evidence type="ECO:0000313" key="2">
    <source>
        <dbReference type="Proteomes" id="UP001138681"/>
    </source>
</evidence>